<dbReference type="SUPFAM" id="SSF47413">
    <property type="entry name" value="lambda repressor-like DNA-binding domains"/>
    <property type="match status" value="1"/>
</dbReference>
<evidence type="ECO:0000259" key="2">
    <source>
        <dbReference type="PROSITE" id="PS50943"/>
    </source>
</evidence>
<evidence type="ECO:0000256" key="1">
    <source>
        <dbReference type="ARBA" id="ARBA00023125"/>
    </source>
</evidence>
<dbReference type="Gene3D" id="1.10.260.40">
    <property type="entry name" value="lambda repressor-like DNA-binding domains"/>
    <property type="match status" value="1"/>
</dbReference>
<dbReference type="eggNOG" id="COG1917">
    <property type="taxonomic scope" value="Bacteria"/>
</dbReference>
<reference evidence="4" key="2">
    <citation type="submission" date="2007-04" db="EMBL/GenBank/DDBJ databases">
        <title>Complete genome sequence of the nitrogen-fixing bacterium Azorhizobium caulinodans ORS571.</title>
        <authorList>
            <person name="Lee K.B."/>
            <person name="Backer P.D."/>
            <person name="Aono T."/>
            <person name="Liu C.T."/>
            <person name="Suzuki S."/>
            <person name="Suzuki T."/>
            <person name="Kaneko T."/>
            <person name="Yamada M."/>
            <person name="Tabata S."/>
            <person name="Kupfer D.M."/>
            <person name="Najar F.Z."/>
            <person name="Wiley G.B."/>
            <person name="Roe B."/>
            <person name="Binnewies T."/>
            <person name="Ussery D."/>
            <person name="Vereecke D."/>
            <person name="Gevers D."/>
            <person name="Holsters M."/>
            <person name="Oyaizu H."/>
        </authorList>
    </citation>
    <scope>NUCLEOTIDE SEQUENCE [LARGE SCALE GENOMIC DNA]</scope>
    <source>
        <strain evidence="4">ATCC 43989 / DSM 5975 / JCM 20966 / LMG 6465 / NBRC 14845 / NCIMB 13405 / ORS 571</strain>
    </source>
</reference>
<dbReference type="GO" id="GO:0003700">
    <property type="term" value="F:DNA-binding transcription factor activity"/>
    <property type="evidence" value="ECO:0007669"/>
    <property type="project" value="TreeGrafter"/>
</dbReference>
<evidence type="ECO:0000313" key="3">
    <source>
        <dbReference type="EMBL" id="BAF88787.1"/>
    </source>
</evidence>
<dbReference type="InterPro" id="IPR001387">
    <property type="entry name" value="Cro/C1-type_HTH"/>
</dbReference>
<dbReference type="SUPFAM" id="SSF51182">
    <property type="entry name" value="RmlC-like cupins"/>
    <property type="match status" value="1"/>
</dbReference>
<dbReference type="Pfam" id="PF01381">
    <property type="entry name" value="HTH_3"/>
    <property type="match status" value="1"/>
</dbReference>
<dbReference type="Proteomes" id="UP000000270">
    <property type="component" value="Chromosome"/>
</dbReference>
<reference evidence="3 4" key="5">
    <citation type="journal article" date="2010" name="Appl. Environ. Microbiol.">
        <title>phrR-like gene praR of Azorhizobium caulinodans ORS571 is essential for symbiosis with Sesbania rostrata and is involved in expression of reb genes.</title>
        <authorList>
            <person name="Akiba N."/>
            <person name="Aono T."/>
            <person name="Toyazaki H."/>
            <person name="Sato S."/>
            <person name="Oyaizu H."/>
        </authorList>
    </citation>
    <scope>NUCLEOTIDE SEQUENCE [LARGE SCALE GENOMIC DNA]</scope>
    <source>
        <strain evidence="4">ATCC 43989 / DSM 5975 / JCM 20966 / LMG 6465 / NBRC 14845 / NCIMB 13405 / ORS 571</strain>
    </source>
</reference>
<dbReference type="InterPro" id="IPR010982">
    <property type="entry name" value="Lambda_DNA-bd_dom_sf"/>
</dbReference>
<protein>
    <submittedName>
        <fullName evidence="3">Helix-turn-helix XRE-family like protein</fullName>
    </submittedName>
</protein>
<name>A8I9H1_AZOC5</name>
<dbReference type="InterPro" id="IPR050807">
    <property type="entry name" value="TransReg_Diox_bact_type"/>
</dbReference>
<dbReference type="GO" id="GO:0003677">
    <property type="term" value="F:DNA binding"/>
    <property type="evidence" value="ECO:0007669"/>
    <property type="project" value="UniProtKB-KW"/>
</dbReference>
<reference evidence="3 4" key="3">
    <citation type="journal article" date="2008" name="BMC Genomics">
        <title>The genome of the versatile nitrogen fixer Azorhizobium caulinodans ORS571.</title>
        <authorList>
            <person name="Lee KB."/>
            <person name="Backer P.D."/>
            <person name="Aono T."/>
            <person name="Liu CT."/>
            <person name="Suzuki S."/>
            <person name="Suzuki T."/>
            <person name="Kaneko T."/>
            <person name="Yamada M."/>
            <person name="Tabata S."/>
            <person name="Kupfer D.M."/>
            <person name="Najar F.Z."/>
            <person name="Wiley G.B."/>
            <person name="Roe B."/>
            <person name="Binnewies T.T."/>
            <person name="Ussery D.W."/>
            <person name="D'Haeze W."/>
            <person name="Herder J.D."/>
            <person name="Gevers D."/>
            <person name="Vereecke D."/>
            <person name="Holsters M."/>
            <person name="Oyaizu H."/>
        </authorList>
    </citation>
    <scope>NUCLEOTIDE SEQUENCE [LARGE SCALE GENOMIC DNA]</scope>
    <source>
        <strain evidence="4">ATCC 43989 / DSM 5975 / JCM 20966 / LMG 6465 / NBRC 14845 / NCIMB 13405 / ORS 571</strain>
    </source>
</reference>
<dbReference type="STRING" id="438753.AZC_2789"/>
<dbReference type="AlphaFoldDB" id="A8I9H1"/>
<dbReference type="InterPro" id="IPR013096">
    <property type="entry name" value="Cupin_2"/>
</dbReference>
<dbReference type="PROSITE" id="PS50943">
    <property type="entry name" value="HTH_CROC1"/>
    <property type="match status" value="1"/>
</dbReference>
<dbReference type="PANTHER" id="PTHR46797:SF19">
    <property type="entry name" value="BLL2473 PROTEIN"/>
    <property type="match status" value="1"/>
</dbReference>
<evidence type="ECO:0000313" key="4">
    <source>
        <dbReference type="Proteomes" id="UP000000270"/>
    </source>
</evidence>
<reference evidence="3 4" key="6">
    <citation type="journal article" date="2011" name="Appl. Environ. Microbiol.">
        <title>Involvement of the azorhizobial chromosome partition gene (parA) in the onset of bacteroid differentiation during Sesbania rostrata stem nodule development.</title>
        <authorList>
            <person name="Liu CT."/>
            <person name="Lee KB."/>
            <person name="Wang YS."/>
            <person name="Peng MH."/>
            <person name="Lee KT."/>
            <person name="Suzuki S."/>
            <person name="Suzuki T."/>
            <person name="Oyaizu H."/>
        </authorList>
    </citation>
    <scope>NUCLEOTIDE SEQUENCE [LARGE SCALE GENOMIC DNA]</scope>
    <source>
        <strain evidence="4">ATCC 43989 / DSM 5975 / JCM 20966 / LMG 6465 / NBRC 14845 / NCIMB 13405 / ORS 571</strain>
    </source>
</reference>
<reference evidence="3 4" key="4">
    <citation type="journal article" date="2009" name="Appl. Environ. Microbiol.">
        <title>Comparative genome-wide transcriptional profiling of Azorhizobium caulinodans ORS571 grown under free-living and symbiotic conditions.</title>
        <authorList>
            <person name="Tsukada S."/>
            <person name="Aono T."/>
            <person name="Akiba N."/>
            <person name="Lee KB."/>
            <person name="Liu CT."/>
            <person name="Toyazaki H."/>
            <person name="Oyaizu H."/>
        </authorList>
    </citation>
    <scope>NUCLEOTIDE SEQUENCE [LARGE SCALE GENOMIC DNA]</scope>
    <source>
        <strain evidence="4">ATCC 43989 / DSM 5975 / JCM 20966 / LMG 6465 / NBRC 14845 / NCIMB 13405 / ORS 571</strain>
    </source>
</reference>
<dbReference type="SMART" id="SM00530">
    <property type="entry name" value="HTH_XRE"/>
    <property type="match status" value="1"/>
</dbReference>
<dbReference type="CDD" id="cd02209">
    <property type="entry name" value="cupin_XRE_C"/>
    <property type="match status" value="1"/>
</dbReference>
<dbReference type="GO" id="GO:0005829">
    <property type="term" value="C:cytosol"/>
    <property type="evidence" value="ECO:0007669"/>
    <property type="project" value="TreeGrafter"/>
</dbReference>
<dbReference type="InterPro" id="IPR014710">
    <property type="entry name" value="RmlC-like_jellyroll"/>
</dbReference>
<accession>A8I9H1</accession>
<dbReference type="PANTHER" id="PTHR46797">
    <property type="entry name" value="HTH-TYPE TRANSCRIPTIONAL REGULATOR"/>
    <property type="match status" value="1"/>
</dbReference>
<gene>
    <name evidence="3" type="ordered locus">AZC_2789</name>
</gene>
<dbReference type="CDD" id="cd00093">
    <property type="entry name" value="HTH_XRE"/>
    <property type="match status" value="1"/>
</dbReference>
<dbReference type="HOGENOM" id="CLU_085376_2_0_5"/>
<dbReference type="KEGG" id="azc:AZC_2789"/>
<dbReference type="EMBL" id="AP009384">
    <property type="protein sequence ID" value="BAF88787.1"/>
    <property type="molecule type" value="Genomic_DNA"/>
</dbReference>
<dbReference type="Pfam" id="PF07883">
    <property type="entry name" value="Cupin_2"/>
    <property type="match status" value="1"/>
</dbReference>
<feature type="domain" description="HTH cro/C1-type" evidence="2">
    <location>
        <begin position="32"/>
        <end position="86"/>
    </location>
</feature>
<dbReference type="eggNOG" id="COG1396">
    <property type="taxonomic scope" value="Bacteria"/>
</dbReference>
<proteinExistence type="predicted"/>
<sequence>MTGSGCRLGTASACGRMRVLDASNADRLGPNLRQLRQERGMTLDRLAAESALTRGYLSLVERGLKTPSITALLRVATALGVNIAQLFDLNAAPTARYTLTRHGDARALEDGTFGLMPLAARRARKMMDPFLLTPAFKPGGRIDPRWAHGGEEFLFVVSGRVSIRLGSEDMELGPGDSLYFEGEIKHEVRSLGREKAQVLVVIALPASPPAAAEPTS</sequence>
<organism evidence="3 4">
    <name type="scientific">Azorhizobium caulinodans (strain ATCC 43989 / DSM 5975 / JCM 20966 / LMG 6465 / NBRC 14845 / NCIMB 13405 / ORS 571)</name>
    <dbReference type="NCBI Taxonomy" id="438753"/>
    <lineage>
        <taxon>Bacteria</taxon>
        <taxon>Pseudomonadati</taxon>
        <taxon>Pseudomonadota</taxon>
        <taxon>Alphaproteobacteria</taxon>
        <taxon>Hyphomicrobiales</taxon>
        <taxon>Xanthobacteraceae</taxon>
        <taxon>Azorhizobium</taxon>
    </lineage>
</organism>
<dbReference type="InterPro" id="IPR011051">
    <property type="entry name" value="RmlC_Cupin_sf"/>
</dbReference>
<dbReference type="Gene3D" id="2.60.120.10">
    <property type="entry name" value="Jelly Rolls"/>
    <property type="match status" value="1"/>
</dbReference>
<keyword evidence="4" id="KW-1185">Reference proteome</keyword>
<keyword evidence="1" id="KW-0238">DNA-binding</keyword>
<reference evidence="3 4" key="1">
    <citation type="journal article" date="2007" name="Appl. Environ. Microbiol.">
        <title>Rhizobial factors required for stem nodule maturation and maintenance in Sesbania rostrata-Azorhizobium caulinodans ORS571 symbiosis.</title>
        <authorList>
            <person name="Suzuki S."/>
            <person name="Aono T."/>
            <person name="Lee KB."/>
            <person name="Suzuki T."/>
            <person name="Liu CT."/>
            <person name="Miwa H."/>
            <person name="Wakao S."/>
            <person name="Iki T."/>
            <person name="Oyaizu H."/>
        </authorList>
    </citation>
    <scope>NUCLEOTIDE SEQUENCE [LARGE SCALE GENOMIC DNA]</scope>
    <source>
        <strain evidence="4">ATCC 43989 / DSM 5975 / JCM 20966 / LMG 6465 / NBRC 14845 / NCIMB 13405 / ORS 571</strain>
    </source>
</reference>